<evidence type="ECO:0000259" key="2">
    <source>
        <dbReference type="PROSITE" id="PS50887"/>
    </source>
</evidence>
<feature type="transmembrane region" description="Helical" evidence="1">
    <location>
        <begin position="140"/>
        <end position="159"/>
    </location>
</feature>
<dbReference type="PANTHER" id="PTHR45138:SF9">
    <property type="entry name" value="DIGUANYLATE CYCLASE DGCM-RELATED"/>
    <property type="match status" value="1"/>
</dbReference>
<keyword evidence="1" id="KW-0812">Transmembrane</keyword>
<dbReference type="SUPFAM" id="SSF55073">
    <property type="entry name" value="Nucleotide cyclase"/>
    <property type="match status" value="1"/>
</dbReference>
<proteinExistence type="predicted"/>
<reference evidence="3 4" key="1">
    <citation type="journal article" date="2014" name="Int. J. Syst. Evol. Microbiol.">
        <title>Listeria floridensis sp. nov., Listeria aquatica sp. nov., Listeria cornellensis sp. nov., Listeria riparia sp. nov. and Listeria grandensis sp. nov., from agricultural and natural environments.</title>
        <authorList>
            <person name="den Bakker H.C."/>
            <person name="Warchocki S."/>
            <person name="Wright E.M."/>
            <person name="Allred A.F."/>
            <person name="Ahlstrom C."/>
            <person name="Manuel C.S."/>
            <person name="Stasiewicz M.J."/>
            <person name="Burrell A."/>
            <person name="Roof S."/>
            <person name="Strawn L."/>
            <person name="Fortes E.D."/>
            <person name="Nightingale K.K."/>
            <person name="Kephart D."/>
            <person name="Wiedmann M."/>
        </authorList>
    </citation>
    <scope>NUCLEOTIDE SEQUENCE [LARGE SCALE GENOMIC DNA]</scope>
    <source>
        <strain evidence="3 4">FSL S10-1187</strain>
    </source>
</reference>
<dbReference type="InterPro" id="IPR029787">
    <property type="entry name" value="Nucleotide_cyclase"/>
</dbReference>
<accession>A0ABP3AZB3</accession>
<dbReference type="Proteomes" id="UP000019249">
    <property type="component" value="Unassembled WGS sequence"/>
</dbReference>
<evidence type="ECO:0000313" key="4">
    <source>
        <dbReference type="Proteomes" id="UP000019249"/>
    </source>
</evidence>
<dbReference type="InterPro" id="IPR050469">
    <property type="entry name" value="Diguanylate_Cyclase"/>
</dbReference>
<gene>
    <name evidence="3" type="ORF">MFLO_04990</name>
</gene>
<feature type="transmembrane region" description="Helical" evidence="1">
    <location>
        <begin position="12"/>
        <end position="29"/>
    </location>
</feature>
<dbReference type="Pfam" id="PF00990">
    <property type="entry name" value="GGDEF"/>
    <property type="match status" value="1"/>
</dbReference>
<keyword evidence="1" id="KW-0472">Membrane</keyword>
<feature type="transmembrane region" description="Helical" evidence="1">
    <location>
        <begin position="78"/>
        <end position="104"/>
    </location>
</feature>
<protein>
    <submittedName>
        <fullName evidence="3">GGDEF domain protein</fullName>
    </submittedName>
</protein>
<dbReference type="PANTHER" id="PTHR45138">
    <property type="entry name" value="REGULATORY COMPONENTS OF SENSORY TRANSDUCTION SYSTEM"/>
    <property type="match status" value="1"/>
</dbReference>
<keyword evidence="1" id="KW-1133">Transmembrane helix</keyword>
<dbReference type="SMART" id="SM00267">
    <property type="entry name" value="GGDEF"/>
    <property type="match status" value="1"/>
</dbReference>
<sequence>MWNIIDSLWSSLAIFLYALFLHGIALRFLREKRPTWFTQPNKQRLVHYALGSYYGLLGVYFIIRGLRGYDFGIYTDMIINILLITALFGGRGATLIATLIIASGKILITQNYSEQLIYAFFLIAFYFVVTELAALKIREFQKFILCNLSIVPFMLYYLPHKMMIPLDWRSGLQWIIIFAVSFLSSFILYQAARFVTAANKQIQELRYFSLHDPLTDLANYRYFETRFTQLVKKAKHKEQPLSLILFDIDWFKQINDSFGHQAGNHVLSTLGSMLREHAFPKNTFLARIGGEEFAILLPKTSEYEAIEFAEAFRIQVEQHVFHFGQKELTITISAGIASIDQEHIQNSDQMQSFADQALYAAKNAGRNRVMKKPLY</sequence>
<dbReference type="RefSeq" id="WP_036096676.1">
    <property type="nucleotide sequence ID" value="NZ_AODF01000008.1"/>
</dbReference>
<name>A0ABP3AZB3_9LIST</name>
<keyword evidence="4" id="KW-1185">Reference proteome</keyword>
<feature type="transmembrane region" description="Helical" evidence="1">
    <location>
        <begin position="116"/>
        <end position="134"/>
    </location>
</feature>
<organism evidence="3 4">
    <name type="scientific">Listeria floridensis FSL S10-1187</name>
    <dbReference type="NCBI Taxonomy" id="1265817"/>
    <lineage>
        <taxon>Bacteria</taxon>
        <taxon>Bacillati</taxon>
        <taxon>Bacillota</taxon>
        <taxon>Bacilli</taxon>
        <taxon>Bacillales</taxon>
        <taxon>Listeriaceae</taxon>
        <taxon>Listeria</taxon>
    </lineage>
</organism>
<dbReference type="InterPro" id="IPR000160">
    <property type="entry name" value="GGDEF_dom"/>
</dbReference>
<evidence type="ECO:0000256" key="1">
    <source>
        <dbReference type="SAM" id="Phobius"/>
    </source>
</evidence>
<dbReference type="PROSITE" id="PS50887">
    <property type="entry name" value="GGDEF"/>
    <property type="match status" value="1"/>
</dbReference>
<dbReference type="EMBL" id="AODF01000008">
    <property type="protein sequence ID" value="EUJ32945.1"/>
    <property type="molecule type" value="Genomic_DNA"/>
</dbReference>
<dbReference type="Gene3D" id="3.30.70.270">
    <property type="match status" value="1"/>
</dbReference>
<feature type="transmembrane region" description="Helical" evidence="1">
    <location>
        <begin position="45"/>
        <end position="66"/>
    </location>
</feature>
<evidence type="ECO:0000313" key="3">
    <source>
        <dbReference type="EMBL" id="EUJ32945.1"/>
    </source>
</evidence>
<feature type="domain" description="GGDEF" evidence="2">
    <location>
        <begin position="239"/>
        <end position="374"/>
    </location>
</feature>
<dbReference type="InterPro" id="IPR043128">
    <property type="entry name" value="Rev_trsase/Diguanyl_cyclase"/>
</dbReference>
<feature type="transmembrane region" description="Helical" evidence="1">
    <location>
        <begin position="171"/>
        <end position="192"/>
    </location>
</feature>
<comment type="caution">
    <text evidence="3">The sequence shown here is derived from an EMBL/GenBank/DDBJ whole genome shotgun (WGS) entry which is preliminary data.</text>
</comment>
<dbReference type="CDD" id="cd01949">
    <property type="entry name" value="GGDEF"/>
    <property type="match status" value="1"/>
</dbReference>
<dbReference type="NCBIfam" id="TIGR00254">
    <property type="entry name" value="GGDEF"/>
    <property type="match status" value="1"/>
</dbReference>